<organism evidence="1 2">
    <name type="scientific">Senna tora</name>
    <dbReference type="NCBI Taxonomy" id="362788"/>
    <lineage>
        <taxon>Eukaryota</taxon>
        <taxon>Viridiplantae</taxon>
        <taxon>Streptophyta</taxon>
        <taxon>Embryophyta</taxon>
        <taxon>Tracheophyta</taxon>
        <taxon>Spermatophyta</taxon>
        <taxon>Magnoliopsida</taxon>
        <taxon>eudicotyledons</taxon>
        <taxon>Gunneridae</taxon>
        <taxon>Pentapetalae</taxon>
        <taxon>rosids</taxon>
        <taxon>fabids</taxon>
        <taxon>Fabales</taxon>
        <taxon>Fabaceae</taxon>
        <taxon>Caesalpinioideae</taxon>
        <taxon>Cassia clade</taxon>
        <taxon>Senna</taxon>
    </lineage>
</organism>
<name>A0A834WG52_9FABA</name>
<dbReference type="PROSITE" id="PS51257">
    <property type="entry name" value="PROKAR_LIPOPROTEIN"/>
    <property type="match status" value="1"/>
</dbReference>
<sequence length="31" mass="3530">MEKNMDLRRPWPCSATAICGCIFDLSSIEQN</sequence>
<gene>
    <name evidence="1" type="ORF">G2W53_027550</name>
</gene>
<evidence type="ECO:0000313" key="1">
    <source>
        <dbReference type="EMBL" id="KAF7822095.1"/>
    </source>
</evidence>
<protein>
    <submittedName>
        <fullName evidence="1">Uncharacterized protein</fullName>
    </submittedName>
</protein>
<dbReference type="Proteomes" id="UP000634136">
    <property type="component" value="Unassembled WGS sequence"/>
</dbReference>
<keyword evidence="2" id="KW-1185">Reference proteome</keyword>
<evidence type="ECO:0000313" key="2">
    <source>
        <dbReference type="Proteomes" id="UP000634136"/>
    </source>
</evidence>
<accession>A0A834WG52</accession>
<dbReference type="EMBL" id="JAAIUW010000008">
    <property type="protein sequence ID" value="KAF7822095.1"/>
    <property type="molecule type" value="Genomic_DNA"/>
</dbReference>
<dbReference type="AlphaFoldDB" id="A0A834WG52"/>
<proteinExistence type="predicted"/>
<comment type="caution">
    <text evidence="1">The sequence shown here is derived from an EMBL/GenBank/DDBJ whole genome shotgun (WGS) entry which is preliminary data.</text>
</comment>
<reference evidence="1" key="1">
    <citation type="submission" date="2020-09" db="EMBL/GenBank/DDBJ databases">
        <title>Genome-Enabled Discovery of Anthraquinone Biosynthesis in Senna tora.</title>
        <authorList>
            <person name="Kang S.-H."/>
            <person name="Pandey R.P."/>
            <person name="Lee C.-M."/>
            <person name="Sim J.-S."/>
            <person name="Jeong J.-T."/>
            <person name="Choi B.-S."/>
            <person name="Jung M."/>
            <person name="Ginzburg D."/>
            <person name="Zhao K."/>
            <person name="Won S.Y."/>
            <person name="Oh T.-J."/>
            <person name="Yu Y."/>
            <person name="Kim N.-H."/>
            <person name="Lee O.R."/>
            <person name="Lee T.-H."/>
            <person name="Bashyal P."/>
            <person name="Kim T.-S."/>
            <person name="Lee W.-H."/>
            <person name="Kawkins C."/>
            <person name="Kim C.-K."/>
            <person name="Kim J.S."/>
            <person name="Ahn B.O."/>
            <person name="Rhee S.Y."/>
            <person name="Sohng J.K."/>
        </authorList>
    </citation>
    <scope>NUCLEOTIDE SEQUENCE</scope>
    <source>
        <tissue evidence="1">Leaf</tissue>
    </source>
</reference>